<dbReference type="PROSITE" id="PS50031">
    <property type="entry name" value="EH"/>
    <property type="match status" value="3"/>
</dbReference>
<evidence type="ECO:0000256" key="4">
    <source>
        <dbReference type="ARBA" id="ARBA00022583"/>
    </source>
</evidence>
<keyword evidence="10" id="KW-0168">Coated pit</keyword>
<feature type="compositionally biased region" description="Polar residues" evidence="12">
    <location>
        <begin position="785"/>
        <end position="800"/>
    </location>
</feature>
<dbReference type="STRING" id="8005.ENSEEEP00000013111"/>
<dbReference type="GO" id="GO:0045296">
    <property type="term" value="F:cadherin binding"/>
    <property type="evidence" value="ECO:0007669"/>
    <property type="project" value="TreeGrafter"/>
</dbReference>
<dbReference type="CDD" id="cd00052">
    <property type="entry name" value="EH"/>
    <property type="match status" value="3"/>
</dbReference>
<dbReference type="AlphaFoldDB" id="A0A4W4EPT8"/>
<feature type="region of interest" description="Disordered" evidence="12">
    <location>
        <begin position="379"/>
        <end position="406"/>
    </location>
</feature>
<organism evidence="15 16">
    <name type="scientific">Electrophorus electricus</name>
    <name type="common">Electric eel</name>
    <name type="synonym">Gymnotus electricus</name>
    <dbReference type="NCBI Taxonomy" id="8005"/>
    <lineage>
        <taxon>Eukaryota</taxon>
        <taxon>Metazoa</taxon>
        <taxon>Chordata</taxon>
        <taxon>Craniata</taxon>
        <taxon>Vertebrata</taxon>
        <taxon>Euteleostomi</taxon>
        <taxon>Actinopterygii</taxon>
        <taxon>Neopterygii</taxon>
        <taxon>Teleostei</taxon>
        <taxon>Ostariophysi</taxon>
        <taxon>Gymnotiformes</taxon>
        <taxon>Gymnotoidei</taxon>
        <taxon>Gymnotidae</taxon>
        <taxon>Electrophorus</taxon>
    </lineage>
</organism>
<dbReference type="CDD" id="cd00176">
    <property type="entry name" value="SPEC"/>
    <property type="match status" value="1"/>
</dbReference>
<evidence type="ECO:0000256" key="12">
    <source>
        <dbReference type="SAM" id="MobiDB-lite"/>
    </source>
</evidence>
<gene>
    <name evidence="15" type="primary">EPS15</name>
</gene>
<feature type="compositionally biased region" description="Pro residues" evidence="12">
    <location>
        <begin position="213"/>
        <end position="225"/>
    </location>
</feature>
<dbReference type="InterPro" id="IPR000261">
    <property type="entry name" value="EH_dom"/>
</dbReference>
<evidence type="ECO:0000256" key="7">
    <source>
        <dbReference type="ARBA" id="ARBA00022837"/>
    </source>
</evidence>
<dbReference type="InterPro" id="IPR003903">
    <property type="entry name" value="UIM_dom"/>
</dbReference>
<keyword evidence="5" id="KW-0479">Metal-binding</keyword>
<dbReference type="GO" id="GO:0006897">
    <property type="term" value="P:endocytosis"/>
    <property type="evidence" value="ECO:0007669"/>
    <property type="project" value="UniProtKB-KW"/>
</dbReference>
<dbReference type="InterPro" id="IPR018159">
    <property type="entry name" value="Spectrin/alpha-actinin"/>
</dbReference>
<keyword evidence="9" id="KW-0472">Membrane</keyword>
<dbReference type="SMART" id="SM00054">
    <property type="entry name" value="EFh"/>
    <property type="match status" value="4"/>
</dbReference>
<feature type="domain" description="EH" evidence="13">
    <location>
        <begin position="10"/>
        <end position="99"/>
    </location>
</feature>
<evidence type="ECO:0000313" key="15">
    <source>
        <dbReference type="Ensembl" id="ENSEEEP00000013111.2"/>
    </source>
</evidence>
<evidence type="ECO:0000256" key="10">
    <source>
        <dbReference type="ARBA" id="ARBA00023176"/>
    </source>
</evidence>
<dbReference type="PROSITE" id="PS50330">
    <property type="entry name" value="UIM"/>
    <property type="match status" value="2"/>
</dbReference>
<dbReference type="SUPFAM" id="SSF90257">
    <property type="entry name" value="Myosin rod fragments"/>
    <property type="match status" value="1"/>
</dbReference>
<feature type="compositionally biased region" description="Acidic residues" evidence="12">
    <location>
        <begin position="582"/>
        <end position="594"/>
    </location>
</feature>
<evidence type="ECO:0000256" key="1">
    <source>
        <dbReference type="ARBA" id="ARBA00004202"/>
    </source>
</evidence>
<reference evidence="15" key="3">
    <citation type="submission" date="2020-05" db="EMBL/GenBank/DDBJ databases">
        <title>Electrophorus electricus (electric eel) genome, fEleEle1, primary haplotype.</title>
        <authorList>
            <person name="Myers G."/>
            <person name="Meyer A."/>
            <person name="Fedrigo O."/>
            <person name="Formenti G."/>
            <person name="Rhie A."/>
            <person name="Tracey A."/>
            <person name="Sims Y."/>
            <person name="Jarvis E.D."/>
        </authorList>
    </citation>
    <scope>NUCLEOTIDE SEQUENCE [LARGE SCALE GENOMIC DNA]</scope>
</reference>
<evidence type="ECO:0000256" key="2">
    <source>
        <dbReference type="ARBA" id="ARBA00022475"/>
    </source>
</evidence>
<feature type="region of interest" description="Disordered" evidence="12">
    <location>
        <begin position="739"/>
        <end position="814"/>
    </location>
</feature>
<keyword evidence="16" id="KW-1185">Reference proteome</keyword>
<evidence type="ECO:0000256" key="11">
    <source>
        <dbReference type="ARBA" id="ARBA00037878"/>
    </source>
</evidence>
<evidence type="ECO:0000256" key="8">
    <source>
        <dbReference type="ARBA" id="ARBA00022990"/>
    </source>
</evidence>
<dbReference type="Proteomes" id="UP000314983">
    <property type="component" value="Chromosome 23"/>
</dbReference>
<feature type="compositionally biased region" description="Polar residues" evidence="12">
    <location>
        <begin position="622"/>
        <end position="645"/>
    </location>
</feature>
<reference evidence="16" key="1">
    <citation type="journal article" date="2014" name="Science">
        <title>Nonhuman genetics. Genomic basis for the convergent evolution of electric organs.</title>
        <authorList>
            <person name="Gallant J.R."/>
            <person name="Traeger L.L."/>
            <person name="Volkening J.D."/>
            <person name="Moffett H."/>
            <person name="Chen P.H."/>
            <person name="Novina C.D."/>
            <person name="Phillips G.N.Jr."/>
            <person name="Anand R."/>
            <person name="Wells G.B."/>
            <person name="Pinch M."/>
            <person name="Guth R."/>
            <person name="Unguez G.A."/>
            <person name="Albert J.S."/>
            <person name="Zakon H.H."/>
            <person name="Samanta M.P."/>
            <person name="Sussman M.R."/>
        </authorList>
    </citation>
    <scope>NUCLEOTIDE SEQUENCE [LARGE SCALE GENOMIC DNA]</scope>
</reference>
<feature type="region of interest" description="Disordered" evidence="12">
    <location>
        <begin position="827"/>
        <end position="880"/>
    </location>
</feature>
<keyword evidence="7" id="KW-0106">Calcium</keyword>
<feature type="region of interest" description="Disordered" evidence="12">
    <location>
        <begin position="564"/>
        <end position="713"/>
    </location>
</feature>
<dbReference type="GO" id="GO:0016197">
    <property type="term" value="P:endosomal transport"/>
    <property type="evidence" value="ECO:0007669"/>
    <property type="project" value="TreeGrafter"/>
</dbReference>
<dbReference type="OMA" id="GHFLQTS"/>
<reference evidence="15" key="4">
    <citation type="submission" date="2025-08" db="UniProtKB">
        <authorList>
            <consortium name="Ensembl"/>
        </authorList>
    </citation>
    <scope>IDENTIFICATION</scope>
</reference>
<dbReference type="PANTHER" id="PTHR11216">
    <property type="entry name" value="EH DOMAIN"/>
    <property type="match status" value="1"/>
</dbReference>
<dbReference type="GO" id="GO:0005509">
    <property type="term" value="F:calcium ion binding"/>
    <property type="evidence" value="ECO:0007669"/>
    <property type="project" value="InterPro"/>
</dbReference>
<keyword evidence="6" id="KW-0677">Repeat</keyword>
<dbReference type="GO" id="GO:0030132">
    <property type="term" value="C:clathrin coat of coated pit"/>
    <property type="evidence" value="ECO:0007669"/>
    <property type="project" value="TreeGrafter"/>
</dbReference>
<dbReference type="Ensembl" id="ENSEEET00000013270.2">
    <property type="protein sequence ID" value="ENSEEEP00000013111.2"/>
    <property type="gene ID" value="ENSEEEG00000006583.2"/>
</dbReference>
<dbReference type="Pfam" id="PF12763">
    <property type="entry name" value="EH"/>
    <property type="match status" value="3"/>
</dbReference>
<keyword evidence="4" id="KW-0254">Endocytosis</keyword>
<feature type="compositionally biased region" description="Basic and acidic residues" evidence="12">
    <location>
        <begin position="379"/>
        <end position="399"/>
    </location>
</feature>
<evidence type="ECO:0000313" key="16">
    <source>
        <dbReference type="Proteomes" id="UP000314983"/>
    </source>
</evidence>
<reference evidence="16" key="2">
    <citation type="journal article" date="2017" name="Sci. Adv.">
        <title>A tail of two voltages: Proteomic comparison of the three electric organs of the electric eel.</title>
        <authorList>
            <person name="Traeger L.L."/>
            <person name="Sabat G."/>
            <person name="Barrett-Wilt G.A."/>
            <person name="Wells G.B."/>
            <person name="Sussman M.R."/>
        </authorList>
    </citation>
    <scope>NUCLEOTIDE SEQUENCE [LARGE SCALE GENOMIC DNA]</scope>
</reference>
<dbReference type="FunFam" id="1.10.238.10:FF:000026">
    <property type="entry name" value="Epidermal growth factor receptor pathway substrate 15-like 1"/>
    <property type="match status" value="1"/>
</dbReference>
<evidence type="ECO:0000259" key="13">
    <source>
        <dbReference type="PROSITE" id="PS50031"/>
    </source>
</evidence>
<dbReference type="SMART" id="SM00027">
    <property type="entry name" value="EH"/>
    <property type="match status" value="3"/>
</dbReference>
<sequence>MQIQHRLSSGNPVYDKFYRQVDPSGSGRVAATEAASFLKRSGLSDLVLGKVWDLADSEHKGFLNKQQFFVALRLVACAQNGLEVGLKSLNVAVPPPKFQDTSSPLLAGAVPVDGPWVVKPEEKMKFDSIFDSLSPVAGTLTGDKVKPVLLNSKLPVDVLGRVWELSDIDRDGMLDKDEFAVAMYLVYRALENEPVPTALPPSLVPPSKRQKINPPPVMPLLPSPPSIKERTSSQSGSKTLPAKPTQPQWAVSPADKAKYDEVFAKTDSDMDGLVSGPEVRDIFLKTGLPSATLARIWELCDIGDIGKLTKEQFALALHLINQKLSKGIDPPQVLSPEMIPPSDRLSRQNSAASCQAADFSAIKELDSLSNEIMDLQREKSSVEQEIKEKEETIRQRTSEVQDLQDEVQKESEELRRLQAERQEVQEVLERLEEQKSSLEEQLQLIRQQCGQESQLLQSLEAEHSEQEQQIGDYEEELVRAREELLRLQEETRTLGERVQSARAQLCPLQDAVTESHTQITQVQERLTELKTEEREVTAQLTWKVLEEDPPALVNGIALPAAQPKLVQWPQPMEQPLAKPKEEEGDEDIAPVDEPQELKVMEEQPDVEFSELPSSPEEPEPSTEAQGDQHPSTQSPAFSIAATTTWPHDHTESASSTPAIEPEVKGPELKQQPSTSTVKVESPGLEKKGETTPPIVAHSGSPPSSLDFFQSDPFMDSDPFKDDDLFSKVDVSDPFGGDPFKGTDPFATDSFFKQSSSSAFPAGDPFTSSDPFALNSGPSEPDLFSSRPNNAGESDPFSSRAGTVVATDPFGSASGNVSFASKTDVLADSDPFSSAAGTGDDPFGGSSSSEKDTPAAANDPFAPGGTAVNADSDPDPFATVFGTETFGGGFADFSSLAKSNDADPFATSNTHSKNLFREDNQSDVPPALPPKTGTPTRPPPPPPGKRSNVYRSDSSDSFQKRGLFGVQGSGEFSSLPAKDAVPDPFAPSAPCQVPRDPDRFATFDKYPTEEDMIEWAKRESEREERERVARLTQQEQEDLELAIALSKSELS</sequence>
<dbReference type="InterPro" id="IPR018247">
    <property type="entry name" value="EF_Hand_1_Ca_BS"/>
</dbReference>
<feature type="domain" description="EF-hand" evidence="14">
    <location>
        <begin position="254"/>
        <end position="289"/>
    </location>
</feature>
<evidence type="ECO:0008006" key="17">
    <source>
        <dbReference type="Google" id="ProtNLM"/>
    </source>
</evidence>
<keyword evidence="3" id="KW-0597">Phosphoprotein</keyword>
<accession>A0A4W4EPT8</accession>
<dbReference type="SUPFAM" id="SSF47473">
    <property type="entry name" value="EF-hand"/>
    <property type="match status" value="3"/>
</dbReference>
<proteinExistence type="predicted"/>
<dbReference type="GeneTree" id="ENSGT00940000155751"/>
<feature type="domain" description="EH" evidence="13">
    <location>
        <begin position="122"/>
        <end position="210"/>
    </location>
</feature>
<evidence type="ECO:0000256" key="3">
    <source>
        <dbReference type="ARBA" id="ARBA00022553"/>
    </source>
</evidence>
<feature type="region of interest" description="Disordered" evidence="12">
    <location>
        <begin position="896"/>
        <end position="997"/>
    </location>
</feature>
<feature type="domain" description="EF-hand" evidence="14">
    <location>
        <begin position="154"/>
        <end position="189"/>
    </location>
</feature>
<reference evidence="15" key="5">
    <citation type="submission" date="2025-09" db="UniProtKB">
        <authorList>
            <consortium name="Ensembl"/>
        </authorList>
    </citation>
    <scope>IDENTIFICATION</scope>
</reference>
<dbReference type="Gene3D" id="1.10.287.1490">
    <property type="match status" value="1"/>
</dbReference>
<feature type="region of interest" description="Disordered" evidence="12">
    <location>
        <begin position="201"/>
        <end position="251"/>
    </location>
</feature>
<name>A0A4W4EPT8_ELEEL</name>
<dbReference type="FunFam" id="1.10.238.10:FF:000074">
    <property type="entry name" value="epidermal growth factor receptor substrate 15 isoform X1"/>
    <property type="match status" value="1"/>
</dbReference>
<evidence type="ECO:0000256" key="6">
    <source>
        <dbReference type="ARBA" id="ARBA00022737"/>
    </source>
</evidence>
<keyword evidence="2" id="KW-1003">Cell membrane</keyword>
<dbReference type="PROSITE" id="PS50222">
    <property type="entry name" value="EF_HAND_2"/>
    <property type="match status" value="2"/>
</dbReference>
<comment type="subcellular location">
    <subcellularLocation>
        <location evidence="1">Cell membrane</location>
        <topology evidence="1">Peripheral membrane protein</topology>
    </subcellularLocation>
    <subcellularLocation>
        <location evidence="11">Membrane</location>
        <location evidence="11">Coated pit</location>
    </subcellularLocation>
</comment>
<dbReference type="Gene3D" id="1.10.238.10">
    <property type="entry name" value="EF-hand"/>
    <property type="match status" value="3"/>
</dbReference>
<evidence type="ECO:0000256" key="5">
    <source>
        <dbReference type="ARBA" id="ARBA00022723"/>
    </source>
</evidence>
<dbReference type="InterPro" id="IPR011992">
    <property type="entry name" value="EF-hand-dom_pair"/>
</dbReference>
<evidence type="ECO:0000256" key="9">
    <source>
        <dbReference type="ARBA" id="ARBA00023136"/>
    </source>
</evidence>
<dbReference type="PROSITE" id="PS00018">
    <property type="entry name" value="EF_HAND_1"/>
    <property type="match status" value="2"/>
</dbReference>
<evidence type="ECO:0000259" key="14">
    <source>
        <dbReference type="PROSITE" id="PS50222"/>
    </source>
</evidence>
<dbReference type="PANTHER" id="PTHR11216:SF54">
    <property type="entry name" value="EPIDERMAL GROWTH FACTOR RECEPTOR SUBSTRATE 15"/>
    <property type="match status" value="1"/>
</dbReference>
<dbReference type="InterPro" id="IPR002048">
    <property type="entry name" value="EF_hand_dom"/>
</dbReference>
<protein>
    <recommendedName>
        <fullName evidence="17">Epidermal growth factor receptor pathway substrate 15</fullName>
    </recommendedName>
</protein>
<keyword evidence="8" id="KW-0007">Acetylation</keyword>
<feature type="domain" description="EH" evidence="13">
    <location>
        <begin position="255"/>
        <end position="345"/>
    </location>
</feature>